<dbReference type="InterPro" id="IPR041664">
    <property type="entry name" value="AAA_16"/>
</dbReference>
<dbReference type="Proteomes" id="UP000632138">
    <property type="component" value="Unassembled WGS sequence"/>
</dbReference>
<dbReference type="PANTHER" id="PTHR16305">
    <property type="entry name" value="TESTICULAR SOLUBLE ADENYLYL CYCLASE"/>
    <property type="match status" value="1"/>
</dbReference>
<evidence type="ECO:0000259" key="3">
    <source>
        <dbReference type="PROSITE" id="PS50043"/>
    </source>
</evidence>
<dbReference type="RefSeq" id="WP_203379768.1">
    <property type="nucleotide sequence ID" value="NZ_JAENHP010000012.1"/>
</dbReference>
<reference evidence="4 5" key="1">
    <citation type="submission" date="2021-01" db="EMBL/GenBank/DDBJ databases">
        <title>Actinoplanes sp. nov. LDG1-06 isolated from lichen.</title>
        <authorList>
            <person name="Saeng-In P."/>
            <person name="Phongsopitanun W."/>
            <person name="Kanchanasin P."/>
            <person name="Yuki M."/>
            <person name="Kudo T."/>
            <person name="Ohkuma M."/>
            <person name="Tanasupawat S."/>
        </authorList>
    </citation>
    <scope>NUCLEOTIDE SEQUENCE [LARGE SCALE GENOMIC DNA]</scope>
    <source>
        <strain evidence="4 5">LDG1-06</strain>
    </source>
</reference>
<evidence type="ECO:0000313" key="5">
    <source>
        <dbReference type="Proteomes" id="UP000632138"/>
    </source>
</evidence>
<evidence type="ECO:0000256" key="1">
    <source>
        <dbReference type="ARBA" id="ARBA00022741"/>
    </source>
</evidence>
<evidence type="ECO:0000313" key="4">
    <source>
        <dbReference type="EMBL" id="MBM2619776.1"/>
    </source>
</evidence>
<comment type="caution">
    <text evidence="4">The sequence shown here is derived from an EMBL/GenBank/DDBJ whole genome shotgun (WGS) entry which is preliminary data.</text>
</comment>
<dbReference type="EMBL" id="JAENHP010000012">
    <property type="protein sequence ID" value="MBM2619776.1"/>
    <property type="molecule type" value="Genomic_DNA"/>
</dbReference>
<dbReference type="CDD" id="cd06170">
    <property type="entry name" value="LuxR_C_like"/>
    <property type="match status" value="1"/>
</dbReference>
<organism evidence="4 5">
    <name type="scientific">Paractinoplanes ovalisporus</name>
    <dbReference type="NCBI Taxonomy" id="2810368"/>
    <lineage>
        <taxon>Bacteria</taxon>
        <taxon>Bacillati</taxon>
        <taxon>Actinomycetota</taxon>
        <taxon>Actinomycetes</taxon>
        <taxon>Micromonosporales</taxon>
        <taxon>Micromonosporaceae</taxon>
        <taxon>Paractinoplanes</taxon>
    </lineage>
</organism>
<evidence type="ECO:0000256" key="2">
    <source>
        <dbReference type="ARBA" id="ARBA00022840"/>
    </source>
</evidence>
<dbReference type="Gene3D" id="1.10.10.10">
    <property type="entry name" value="Winged helix-like DNA-binding domain superfamily/Winged helix DNA-binding domain"/>
    <property type="match status" value="1"/>
</dbReference>
<dbReference type="PROSITE" id="PS00622">
    <property type="entry name" value="HTH_LUXR_1"/>
    <property type="match status" value="1"/>
</dbReference>
<dbReference type="PANTHER" id="PTHR16305:SF35">
    <property type="entry name" value="TRANSCRIPTIONAL ACTIVATOR DOMAIN"/>
    <property type="match status" value="1"/>
</dbReference>
<dbReference type="InterPro" id="IPR027417">
    <property type="entry name" value="P-loop_NTPase"/>
</dbReference>
<dbReference type="SUPFAM" id="SSF46894">
    <property type="entry name" value="C-terminal effector domain of the bipartite response regulators"/>
    <property type="match status" value="1"/>
</dbReference>
<dbReference type="Pfam" id="PF13191">
    <property type="entry name" value="AAA_16"/>
    <property type="match status" value="1"/>
</dbReference>
<dbReference type="InterPro" id="IPR036388">
    <property type="entry name" value="WH-like_DNA-bd_sf"/>
</dbReference>
<gene>
    <name evidence="4" type="ORF">JIG36_30130</name>
</gene>
<dbReference type="InterPro" id="IPR000792">
    <property type="entry name" value="Tscrpt_reg_LuxR_C"/>
</dbReference>
<dbReference type="SUPFAM" id="SSF52540">
    <property type="entry name" value="P-loop containing nucleoside triphosphate hydrolases"/>
    <property type="match status" value="1"/>
</dbReference>
<protein>
    <submittedName>
        <fullName evidence="4">AAA family ATPase</fullName>
    </submittedName>
</protein>
<name>A0ABS2AKK1_9ACTN</name>
<proteinExistence type="predicted"/>
<accession>A0ABS2AKK1</accession>
<dbReference type="InterPro" id="IPR016032">
    <property type="entry name" value="Sig_transdc_resp-reg_C-effctor"/>
</dbReference>
<keyword evidence="1" id="KW-0547">Nucleotide-binding</keyword>
<keyword evidence="5" id="KW-1185">Reference proteome</keyword>
<sequence length="1009" mass="105268">MVSALRVQNSFPYGRQPELAAIRSLLDTAETGFGSALVFAGAPGEGRTTLLHAAARLAVGRPAVDRPHADRATGEAVGRLQAHRVTGEAVGRHFADAVVDEAARRSAAAPGWTVLETAGHADETELRLAGLQRLIEPLTPYAADLPAHQREPLTMVVAGAEPGCGPLTLGVAVLALLRSAARRGPVLGLIDDADRLDPASWQQIKLVAHRLAGLPVVLLVTARRAVPDLPSRLLAPLDDSAGHELLADRAPGLAAEVAATLVDLAEGHPGALTDLAAALTPEQRRGFAPPPAALPPSSALRLHARALLEEFPEPTRQLLLLAAAEPSVTPAELLAATSCGPLRTLADLEPAERAGIVEVSGTGVRFTPAVLRSVIYGEAPIGHRHAAHRALAATLTRRLPALLHRAARESGPDDELAHELLEAATCAPAAEAYVARRRAAELSSDPSGEAAALLEAARSALAAGRPRDATPLLRRAGGATGNAVVRSRARALIAGLHARGAPAESRDTLLDVAGALMTSDPAGALDALVVAGEACGRTGNAGRFPALARQAAARSRDDSPADAMAKHQVLGLADLMTGADESGFGHLREVLRLAGRTSEAQPLIRAANAAILLGDDHRAARLATRAVTSARESGNAPLVPEALEVAAYAELAAGRHDAALENALDGVAVARSAGRPDLADAHEALLGLLAAFRGDAPTSRSLTASRGDVGTGRSLAAFRDDAGTGLQGDAGSSRSLASFWGDAGSSRSLASYWGGAGTSCSLGALRGDAGSGWKSSPAGELGEWSEALLDLVAGEPAKAADRLIRIARTGSMTLRVAITPHLVEATGAGGDVFDRWAARTAQPGWLALRSRCRALTTPEGADDYFREALAWHDRDAQNDFARAHTELLYGRHLRRRRRPAEARDHLRRAVETFHRFDAAPWADQAARELRAAGERIVPSGRASSTAPLTAPLTAQQERIAGLVAEGATNREVARQLHLSPRTIDHHLRNVFARLGVRSRTELARLLAAG</sequence>
<keyword evidence="2" id="KW-0067">ATP-binding</keyword>
<feature type="domain" description="HTH luxR-type" evidence="3">
    <location>
        <begin position="945"/>
        <end position="1009"/>
    </location>
</feature>
<dbReference type="Pfam" id="PF00196">
    <property type="entry name" value="GerE"/>
    <property type="match status" value="1"/>
</dbReference>
<dbReference type="PRINTS" id="PR00038">
    <property type="entry name" value="HTHLUXR"/>
</dbReference>
<dbReference type="SMART" id="SM00421">
    <property type="entry name" value="HTH_LUXR"/>
    <property type="match status" value="1"/>
</dbReference>
<dbReference type="PROSITE" id="PS50043">
    <property type="entry name" value="HTH_LUXR_2"/>
    <property type="match status" value="1"/>
</dbReference>